<evidence type="ECO:0000259" key="2">
    <source>
        <dbReference type="Pfam" id="PF13717"/>
    </source>
</evidence>
<evidence type="ECO:0000256" key="1">
    <source>
        <dbReference type="SAM" id="Phobius"/>
    </source>
</evidence>
<reference evidence="3 6" key="2">
    <citation type="submission" date="2020-12" db="EMBL/GenBank/DDBJ databases">
        <title>FDA dAtabase for Regulatory Grade micrObial Sequences (FDA-ARGOS): Supporting development and validation of Infectious Disease Dx tests.</title>
        <authorList>
            <person name="Sproer C."/>
            <person name="Gronow S."/>
            <person name="Severitt S."/>
            <person name="Schroder I."/>
            <person name="Tallon L."/>
            <person name="Sadzewicz L."/>
            <person name="Zhao X."/>
            <person name="Boylan J."/>
            <person name="Ott S."/>
            <person name="Bowen H."/>
            <person name="Vavikolanu K."/>
            <person name="Mehta A."/>
            <person name="Aluvathingal J."/>
            <person name="Nadendla S."/>
            <person name="Lowell S."/>
            <person name="Myers T."/>
            <person name="Yan Y."/>
            <person name="Sichtig H."/>
        </authorList>
    </citation>
    <scope>NUCLEOTIDE SEQUENCE [LARGE SCALE GENOMIC DNA]</scope>
    <source>
        <strain evidence="3 6">FDAARGOS_872</strain>
    </source>
</reference>
<feature type="transmembrane region" description="Helical" evidence="1">
    <location>
        <begin position="112"/>
        <end position="133"/>
    </location>
</feature>
<dbReference type="InterPro" id="IPR011723">
    <property type="entry name" value="Znf/thioredoxin_put"/>
</dbReference>
<protein>
    <submittedName>
        <fullName evidence="4">MJ0042 family finger-like domain</fullName>
    </submittedName>
    <submittedName>
        <fullName evidence="3">Zinc-ribbon domain-containing protein</fullName>
    </submittedName>
</protein>
<dbReference type="RefSeq" id="WP_018573882.1">
    <property type="nucleotide sequence ID" value="NZ_CP065725.1"/>
</dbReference>
<evidence type="ECO:0000313" key="5">
    <source>
        <dbReference type="Proteomes" id="UP000254603"/>
    </source>
</evidence>
<dbReference type="Proteomes" id="UP000594903">
    <property type="component" value="Chromosome"/>
</dbReference>
<keyword evidence="1" id="KW-0812">Transmembrane</keyword>
<keyword evidence="6" id="KW-1185">Reference proteome</keyword>
<reference evidence="4 5" key="1">
    <citation type="submission" date="2018-06" db="EMBL/GenBank/DDBJ databases">
        <authorList>
            <consortium name="Pathogen Informatics"/>
            <person name="Doyle S."/>
        </authorList>
    </citation>
    <scope>NUCLEOTIDE SEQUENCE [LARGE SCALE GENOMIC DNA]</scope>
    <source>
        <strain evidence="4 5">NCTC11997</strain>
    </source>
</reference>
<keyword evidence="1" id="KW-0472">Membrane</keyword>
<dbReference type="Pfam" id="PF11906">
    <property type="entry name" value="DUF3426"/>
    <property type="match status" value="1"/>
</dbReference>
<dbReference type="InterPro" id="IPR021834">
    <property type="entry name" value="DUF3426"/>
</dbReference>
<keyword evidence="1" id="KW-1133">Transmembrane helix</keyword>
<dbReference type="Proteomes" id="UP000254603">
    <property type="component" value="Unassembled WGS sequence"/>
</dbReference>
<proteinExistence type="predicted"/>
<dbReference type="OrthoDB" id="5294582at2"/>
<dbReference type="NCBIfam" id="TIGR02098">
    <property type="entry name" value="MJ0042_CXXC"/>
    <property type="match status" value="1"/>
</dbReference>
<dbReference type="Pfam" id="PF13717">
    <property type="entry name" value="Zn_ribbon_4"/>
    <property type="match status" value="1"/>
</dbReference>
<evidence type="ECO:0000313" key="4">
    <source>
        <dbReference type="EMBL" id="SUA53255.1"/>
    </source>
</evidence>
<feature type="domain" description="Zinc finger/thioredoxin putative" evidence="2">
    <location>
        <begin position="1"/>
        <end position="36"/>
    </location>
</feature>
<sequence>MKTHCPECDTVLSVTPEQLKARGGKVRCGVCHTVFNALDYAVSQQSSSRYAVRHEHKHEYEHELYHDDAYDDRVYRDEPYIRDSLDDDRVLHDDVDEDYYVRSNSRRRSGGVFWVLAVFILLLALVLQGAVVFRNQIAHYFPSSRAVLIQLCSVARCELGGTRSIEQFVLKNVSLNIRRDVPADSTKTALVLQATLVNKENIPAEWPSLVLSLKNERGQLDRQRIIEPEEYVVSELRMRPMVALSEYDIRLHLNLLGTMATAYELKPYYEE</sequence>
<dbReference type="EMBL" id="CP065725">
    <property type="protein sequence ID" value="QPT40946.1"/>
    <property type="molecule type" value="Genomic_DNA"/>
</dbReference>
<organism evidence="4 5">
    <name type="scientific">Oligella ureolytica</name>
    <dbReference type="NCBI Taxonomy" id="90244"/>
    <lineage>
        <taxon>Bacteria</taxon>
        <taxon>Pseudomonadati</taxon>
        <taxon>Pseudomonadota</taxon>
        <taxon>Betaproteobacteria</taxon>
        <taxon>Burkholderiales</taxon>
        <taxon>Alcaligenaceae</taxon>
        <taxon>Oligella</taxon>
    </lineage>
</organism>
<dbReference type="STRING" id="1122619.GCA_000373745_00705"/>
<evidence type="ECO:0000313" key="3">
    <source>
        <dbReference type="EMBL" id="QPT40946.1"/>
    </source>
</evidence>
<dbReference type="AlphaFoldDB" id="A0A378XG09"/>
<accession>A0A378XG09</accession>
<evidence type="ECO:0000313" key="6">
    <source>
        <dbReference type="Proteomes" id="UP000594903"/>
    </source>
</evidence>
<dbReference type="EMBL" id="UGSB01000001">
    <property type="protein sequence ID" value="SUA53255.1"/>
    <property type="molecule type" value="Genomic_DNA"/>
</dbReference>
<gene>
    <name evidence="3" type="ORF">I6G29_05150</name>
    <name evidence="4" type="ORF">NCTC11997_01084</name>
</gene>
<name>A0A378XG09_9BURK</name>